<comment type="caution">
    <text evidence="8">The sequence shown here is derived from an EMBL/GenBank/DDBJ whole genome shotgun (WGS) entry which is preliminary data.</text>
</comment>
<protein>
    <recommendedName>
        <fullName evidence="6">rRNA methyltransferase 2, mitochondrial</fullName>
    </recommendedName>
</protein>
<dbReference type="InterPro" id="IPR002877">
    <property type="entry name" value="RNA_MeTrfase_FtsJ_dom"/>
</dbReference>
<dbReference type="GeneID" id="36347928"/>
<dbReference type="GO" id="GO:0005739">
    <property type="term" value="C:mitochondrion"/>
    <property type="evidence" value="ECO:0007669"/>
    <property type="project" value="TreeGrafter"/>
</dbReference>
<evidence type="ECO:0000256" key="2">
    <source>
        <dbReference type="ARBA" id="ARBA00022552"/>
    </source>
</evidence>
<dbReference type="Gene3D" id="3.40.50.150">
    <property type="entry name" value="Vaccinia Virus protein VP39"/>
    <property type="match status" value="1"/>
</dbReference>
<evidence type="ECO:0000256" key="3">
    <source>
        <dbReference type="ARBA" id="ARBA00022603"/>
    </source>
</evidence>
<dbReference type="SUPFAM" id="SSF53335">
    <property type="entry name" value="S-adenosyl-L-methionine-dependent methyltransferases"/>
    <property type="match status" value="1"/>
</dbReference>
<dbReference type="Pfam" id="PF01728">
    <property type="entry name" value="FtsJ"/>
    <property type="match status" value="1"/>
</dbReference>
<dbReference type="PANTHER" id="PTHR10920">
    <property type="entry name" value="RIBOSOMAL RNA METHYLTRANSFERASE"/>
    <property type="match status" value="1"/>
</dbReference>
<evidence type="ECO:0000256" key="4">
    <source>
        <dbReference type="ARBA" id="ARBA00022679"/>
    </source>
</evidence>
<sequence length="154" mass="17120">MPTKSTSKNLVDVRQIAPATINTEILVMLTSIQIVLSDMSAPWEQTSGFSSKTLSNPYDRLMNTSGIASRDHAGSMDLCEAALQFASDTLKPGGHLVCKFYMGARDKELEKQLRLLFAEVHREKPESSRSESREAFFVALRRKSNATVSIDDHN</sequence>
<keyword evidence="3 8" id="KW-0489">Methyltransferase</keyword>
<proteinExistence type="inferred from homology"/>
<keyword evidence="5" id="KW-0949">S-adenosyl-L-methionine</keyword>
<evidence type="ECO:0000256" key="6">
    <source>
        <dbReference type="ARBA" id="ARBA00041184"/>
    </source>
</evidence>
<evidence type="ECO:0000256" key="5">
    <source>
        <dbReference type="ARBA" id="ARBA00022691"/>
    </source>
</evidence>
<dbReference type="AlphaFoldDB" id="A0A2P4Z810"/>
<evidence type="ECO:0000313" key="9">
    <source>
        <dbReference type="Proteomes" id="UP000054821"/>
    </source>
</evidence>
<evidence type="ECO:0000313" key="8">
    <source>
        <dbReference type="EMBL" id="PON20424.1"/>
    </source>
</evidence>
<dbReference type="InterPro" id="IPR050082">
    <property type="entry name" value="RNA_methyltr_RlmE"/>
</dbReference>
<dbReference type="STRING" id="398673.A0A2P4Z810"/>
<dbReference type="EMBL" id="JPDN02000070">
    <property type="protein sequence ID" value="PON20424.1"/>
    <property type="molecule type" value="Genomic_DNA"/>
</dbReference>
<comment type="similarity">
    <text evidence="1">Belongs to the class I-like SAM-binding methyltransferase superfamily. RNA methyltransferase RlmE family.</text>
</comment>
<gene>
    <name evidence="8" type="ORF">TGAM01_v210727</name>
</gene>
<dbReference type="RefSeq" id="XP_024404402.1">
    <property type="nucleotide sequence ID" value="XM_024550857.1"/>
</dbReference>
<keyword evidence="2" id="KW-0698">rRNA processing</keyword>
<reference evidence="8 9" key="1">
    <citation type="journal article" date="2016" name="Genome Announc.">
        <title>Draft Whole-Genome Sequence of Trichoderma gamsii T6085, a Promising Biocontrol Agent of Fusarium Head Blight on Wheat.</title>
        <authorList>
            <person name="Baroncelli R."/>
            <person name="Zapparata A."/>
            <person name="Piaggeschi G."/>
            <person name="Sarrocco S."/>
            <person name="Vannacci G."/>
        </authorList>
    </citation>
    <scope>NUCLEOTIDE SEQUENCE [LARGE SCALE GENOMIC DNA]</scope>
    <source>
        <strain evidence="8 9">T6085</strain>
    </source>
</reference>
<dbReference type="PANTHER" id="PTHR10920:SF18">
    <property type="entry name" value="RRNA METHYLTRANSFERASE 2, MITOCHONDRIAL"/>
    <property type="match status" value="1"/>
</dbReference>
<dbReference type="GO" id="GO:0008650">
    <property type="term" value="F:rRNA (uridine-2'-O-)-methyltransferase activity"/>
    <property type="evidence" value="ECO:0007669"/>
    <property type="project" value="TreeGrafter"/>
</dbReference>
<evidence type="ECO:0000256" key="1">
    <source>
        <dbReference type="ARBA" id="ARBA00009258"/>
    </source>
</evidence>
<accession>A0A2P4Z810</accession>
<keyword evidence="4" id="KW-0808">Transferase</keyword>
<dbReference type="InterPro" id="IPR029063">
    <property type="entry name" value="SAM-dependent_MTases_sf"/>
</dbReference>
<evidence type="ECO:0000259" key="7">
    <source>
        <dbReference type="Pfam" id="PF01728"/>
    </source>
</evidence>
<feature type="domain" description="Ribosomal RNA methyltransferase FtsJ" evidence="7">
    <location>
        <begin position="12"/>
        <end position="142"/>
    </location>
</feature>
<dbReference type="Proteomes" id="UP000054821">
    <property type="component" value="Unassembled WGS sequence"/>
</dbReference>
<keyword evidence="9" id="KW-1185">Reference proteome</keyword>
<organism evidence="8 9">
    <name type="scientific">Trichoderma gamsii</name>
    <dbReference type="NCBI Taxonomy" id="398673"/>
    <lineage>
        <taxon>Eukaryota</taxon>
        <taxon>Fungi</taxon>
        <taxon>Dikarya</taxon>
        <taxon>Ascomycota</taxon>
        <taxon>Pezizomycotina</taxon>
        <taxon>Sordariomycetes</taxon>
        <taxon>Hypocreomycetidae</taxon>
        <taxon>Hypocreales</taxon>
        <taxon>Hypocreaceae</taxon>
        <taxon>Trichoderma</taxon>
    </lineage>
</organism>
<name>A0A2P4Z810_9HYPO</name>